<dbReference type="Pfam" id="PF13407">
    <property type="entry name" value="Peripla_BP_4"/>
    <property type="match status" value="1"/>
</dbReference>
<sequence length="369" mass="39480" precursor="true">MMNMKKVIASVLAIAMTVSLTACSTESSTARTDTAASQADGAASKTEAGASKTDTAGKSAEEAAGTNDNAAEKKDGEKLHFIYVSPLLAHPIWLIAKDGFEKACEELGIEGDWVGPQNVSPEEMSKLVETAVAQKADAIITQGLVPAAPVKTAIDAGIPVLVVDSDILDTDRLAFFGKDVKKQAEVLYESVSQKIDENTPIKASIQVAALNYQIAHDQIDAIKEVFGKHKGGFETVSITESKSDKMKATTEWENTFKAYPDINAAINLAAEAGPACAKVVQEKGIRDKVLVYGVDDTEETLDLIKDGSLDGTVVTSFYNYGYQAAYWLYQNITEGKKPENVVNDAGTIIVTKDNVDTYGDALKVKVDLK</sequence>
<proteinExistence type="inferred from homology"/>
<comment type="subcellular location">
    <subcellularLocation>
        <location evidence="1">Cell envelope</location>
    </subcellularLocation>
</comment>
<dbReference type="InterPro" id="IPR025997">
    <property type="entry name" value="SBP_2_dom"/>
</dbReference>
<comment type="caution">
    <text evidence="6">The sequence shown here is derived from an EMBL/GenBank/DDBJ whole genome shotgun (WGS) entry which is preliminary data.</text>
</comment>
<dbReference type="InterPro" id="IPR050555">
    <property type="entry name" value="Bact_Solute-Bind_Prot2"/>
</dbReference>
<feature type="region of interest" description="Disordered" evidence="3">
    <location>
        <begin position="27"/>
        <end position="71"/>
    </location>
</feature>
<name>A0A4U8Q3T1_9FIRM</name>
<feature type="domain" description="Periplasmic binding protein" evidence="5">
    <location>
        <begin position="83"/>
        <end position="336"/>
    </location>
</feature>
<reference evidence="6 7" key="1">
    <citation type="journal article" date="2019" name="Anaerobe">
        <title>Detection of Robinsoniella peoriensis in multiple bone samples of a trauma patient.</title>
        <authorList>
            <person name="Schrottner P."/>
            <person name="Hartwich K."/>
            <person name="Bunk B."/>
            <person name="Schober I."/>
            <person name="Helbig S."/>
            <person name="Rudolph W.W."/>
            <person name="Gunzer F."/>
        </authorList>
    </citation>
    <scope>NUCLEOTIDE SEQUENCE [LARGE SCALE GENOMIC DNA]</scope>
    <source>
        <strain evidence="6 7">DSM 106044</strain>
    </source>
</reference>
<protein>
    <submittedName>
        <fullName evidence="6">Autoinducer 2-binding protein LsrB</fullName>
    </submittedName>
</protein>
<dbReference type="PANTHER" id="PTHR30036">
    <property type="entry name" value="D-XYLOSE-BINDING PERIPLASMIC PROTEIN"/>
    <property type="match status" value="1"/>
</dbReference>
<evidence type="ECO:0000256" key="1">
    <source>
        <dbReference type="ARBA" id="ARBA00004196"/>
    </source>
</evidence>
<feature type="chain" id="PRO_5038553957" evidence="4">
    <location>
        <begin position="25"/>
        <end position="369"/>
    </location>
</feature>
<organism evidence="6 7">
    <name type="scientific">Robinsoniella peoriensis</name>
    <dbReference type="NCBI Taxonomy" id="180332"/>
    <lineage>
        <taxon>Bacteria</taxon>
        <taxon>Bacillati</taxon>
        <taxon>Bacillota</taxon>
        <taxon>Clostridia</taxon>
        <taxon>Lachnospirales</taxon>
        <taxon>Lachnospiraceae</taxon>
        <taxon>Robinsoniella</taxon>
    </lineage>
</organism>
<evidence type="ECO:0000256" key="3">
    <source>
        <dbReference type="SAM" id="MobiDB-lite"/>
    </source>
</evidence>
<dbReference type="RefSeq" id="WP_138003257.1">
    <property type="nucleotide sequence ID" value="NZ_QGQD01000069.1"/>
</dbReference>
<keyword evidence="4" id="KW-0732">Signal</keyword>
<keyword evidence="7" id="KW-1185">Reference proteome</keyword>
<evidence type="ECO:0000259" key="5">
    <source>
        <dbReference type="Pfam" id="PF13407"/>
    </source>
</evidence>
<evidence type="ECO:0000313" key="7">
    <source>
        <dbReference type="Proteomes" id="UP000306509"/>
    </source>
</evidence>
<dbReference type="PROSITE" id="PS51257">
    <property type="entry name" value="PROKAR_LIPOPROTEIN"/>
    <property type="match status" value="1"/>
</dbReference>
<dbReference type="GO" id="GO:0030288">
    <property type="term" value="C:outer membrane-bounded periplasmic space"/>
    <property type="evidence" value="ECO:0007669"/>
    <property type="project" value="TreeGrafter"/>
</dbReference>
<feature type="signal peptide" evidence="4">
    <location>
        <begin position="1"/>
        <end position="24"/>
    </location>
</feature>
<comment type="similarity">
    <text evidence="2">Belongs to the bacterial solute-binding protein 2 family.</text>
</comment>
<dbReference type="Gene3D" id="3.40.50.2300">
    <property type="match status" value="2"/>
</dbReference>
<dbReference type="PANTHER" id="PTHR30036:SF7">
    <property type="entry name" value="ABC TRANSPORTER PERIPLASMIC-BINDING PROTEIN YPHF"/>
    <property type="match status" value="1"/>
</dbReference>
<dbReference type="AlphaFoldDB" id="A0A4U8Q3T1"/>
<gene>
    <name evidence="6" type="primary">lsrB_4</name>
    <name evidence="6" type="ORF">DSM106044_03644</name>
</gene>
<dbReference type="GO" id="GO:0030246">
    <property type="term" value="F:carbohydrate binding"/>
    <property type="evidence" value="ECO:0007669"/>
    <property type="project" value="TreeGrafter"/>
</dbReference>
<evidence type="ECO:0000313" key="6">
    <source>
        <dbReference type="EMBL" id="TLC99441.1"/>
    </source>
</evidence>
<dbReference type="InterPro" id="IPR028082">
    <property type="entry name" value="Peripla_BP_I"/>
</dbReference>
<evidence type="ECO:0000256" key="4">
    <source>
        <dbReference type="SAM" id="SignalP"/>
    </source>
</evidence>
<dbReference type="EMBL" id="QGQD01000069">
    <property type="protein sequence ID" value="TLC99441.1"/>
    <property type="molecule type" value="Genomic_DNA"/>
</dbReference>
<dbReference type="Proteomes" id="UP000306509">
    <property type="component" value="Unassembled WGS sequence"/>
</dbReference>
<dbReference type="SUPFAM" id="SSF53822">
    <property type="entry name" value="Periplasmic binding protein-like I"/>
    <property type="match status" value="1"/>
</dbReference>
<evidence type="ECO:0000256" key="2">
    <source>
        <dbReference type="ARBA" id="ARBA00007639"/>
    </source>
</evidence>
<feature type="compositionally biased region" description="Polar residues" evidence="3">
    <location>
        <begin position="27"/>
        <end position="37"/>
    </location>
</feature>
<accession>A0A4U8Q3T1</accession>